<dbReference type="PANTHER" id="PTHR12837:SF14">
    <property type="entry name" value="POLY(ADP-RIBOSE) GLYCOHYDROLASE"/>
    <property type="match status" value="1"/>
</dbReference>
<feature type="region of interest" description="Disordered" evidence="1">
    <location>
        <begin position="501"/>
        <end position="598"/>
    </location>
</feature>
<sequence>MADQVPLEPLDGDYFEWKLEELAQERCAELPGVGAGSRAEQEGEPEQTEPGADVRGARGRTASVDTDAFFSACSSVDDSCSQDGRSADSGWSGSPPRYRRSVSPGRPPPGPPRRRSTFRDRLEEANRRAEREELADSRDSTEDEHTVATAIRPAAAAVSVIRANPAVTAASAAAGRAATAADDGDDGKMSRAGSSVGEDLDEVADQLTNGRRWASRLRGKSRSLTGNSSRLSFSSDFSSDVEELCDKFGHWLEEPGAELGPRDLAVMRVTQRMLKRTLSDTFAGSVMDMEQLDTACHIPSASGLSHRLESDARQRKRACARSLSLSDQWARERLALEVARKLVEPSPDQPSAPVCAKPSSSSVVELLEAAHAATLRQERLCPAIYRYSEELASRLVPECVHESALLLRFHLAKHRRAYRKISARPERKLTEFPRRPAAAPPSPPPAPPPTGPLPLDEATVEGFSWTLVERLLEETIRQLPSPRRQLLKRLISGRAISLDRKKGILKKPRSAVPRSRSSTSDRPPQLQGSPEGAPSSGLPGQTGRPEAQRRKSRRESFLESRAAAAAAAASAGGAAAEDTVEPPDSGRPAVTGNWGCGRRHGGDPQLKAALQWLGASRAELPCLIYYTCGNAAVQTLQWVCSTVTDRHWTVGELAAAVLSHCHRRLEAAKRSASRQRTVATPGDLFEDLLRSEVPPTAEATFKTRIPSLD</sequence>
<feature type="compositionally biased region" description="Polar residues" evidence="1">
    <location>
        <begin position="74"/>
        <end position="84"/>
    </location>
</feature>
<evidence type="ECO:0000256" key="1">
    <source>
        <dbReference type="SAM" id="MobiDB-lite"/>
    </source>
</evidence>
<feature type="compositionally biased region" description="Low complexity" evidence="1">
    <location>
        <begin position="513"/>
        <end position="524"/>
    </location>
</feature>
<feature type="domain" description="PARG catalytic Macro" evidence="2">
    <location>
        <begin position="587"/>
        <end position="634"/>
    </location>
</feature>
<dbReference type="OrthoDB" id="6154436at2759"/>
<protein>
    <submittedName>
        <fullName evidence="3">Poly(ADP-ribose) glycohydrolase 1</fullName>
    </submittedName>
</protein>
<dbReference type="InterPro" id="IPR007724">
    <property type="entry name" value="Poly_GlycHdrlase"/>
</dbReference>
<feature type="region of interest" description="Disordered" evidence="1">
    <location>
        <begin position="74"/>
        <end position="146"/>
    </location>
</feature>
<dbReference type="GO" id="GO:1990966">
    <property type="term" value="P:ATP generation from poly-ADP-D-ribose"/>
    <property type="evidence" value="ECO:0007669"/>
    <property type="project" value="TreeGrafter"/>
</dbReference>
<dbReference type="Pfam" id="PF05028">
    <property type="entry name" value="PARG_cat_C"/>
    <property type="match status" value="1"/>
</dbReference>
<dbReference type="GO" id="GO:0005975">
    <property type="term" value="P:carbohydrate metabolic process"/>
    <property type="evidence" value="ECO:0007669"/>
    <property type="project" value="InterPro"/>
</dbReference>
<feature type="region of interest" description="Disordered" evidence="1">
    <location>
        <begin position="422"/>
        <end position="457"/>
    </location>
</feature>
<feature type="compositionally biased region" description="Basic and acidic residues" evidence="1">
    <location>
        <begin position="117"/>
        <end position="146"/>
    </location>
</feature>
<evidence type="ECO:0000313" key="4">
    <source>
        <dbReference type="Proteomes" id="UP000440578"/>
    </source>
</evidence>
<dbReference type="GO" id="GO:0005634">
    <property type="term" value="C:nucleus"/>
    <property type="evidence" value="ECO:0007669"/>
    <property type="project" value="TreeGrafter"/>
</dbReference>
<name>A0A6A4VF79_AMPAM</name>
<dbReference type="GO" id="GO:0004649">
    <property type="term" value="F:poly(ADP-ribose) glycohydrolase activity"/>
    <property type="evidence" value="ECO:0007669"/>
    <property type="project" value="InterPro"/>
</dbReference>
<dbReference type="AlphaFoldDB" id="A0A6A4VF79"/>
<proteinExistence type="predicted"/>
<evidence type="ECO:0000313" key="3">
    <source>
        <dbReference type="EMBL" id="KAF0291819.1"/>
    </source>
</evidence>
<feature type="compositionally biased region" description="Low complexity" evidence="1">
    <location>
        <begin position="92"/>
        <end position="104"/>
    </location>
</feature>
<feature type="compositionally biased region" description="Basic and acidic residues" evidence="1">
    <location>
        <begin position="423"/>
        <end position="434"/>
    </location>
</feature>
<reference evidence="3 4" key="1">
    <citation type="submission" date="2019-07" db="EMBL/GenBank/DDBJ databases">
        <title>Draft genome assembly of a fouling barnacle, Amphibalanus amphitrite (Darwin, 1854): The first reference genome for Thecostraca.</title>
        <authorList>
            <person name="Kim W."/>
        </authorList>
    </citation>
    <scope>NUCLEOTIDE SEQUENCE [LARGE SCALE GENOMIC DNA]</scope>
    <source>
        <strain evidence="3">SNU_AA5</strain>
        <tissue evidence="3">Soma without cirri and trophi</tissue>
    </source>
</reference>
<organism evidence="3 4">
    <name type="scientific">Amphibalanus amphitrite</name>
    <name type="common">Striped barnacle</name>
    <name type="synonym">Balanus amphitrite</name>
    <dbReference type="NCBI Taxonomy" id="1232801"/>
    <lineage>
        <taxon>Eukaryota</taxon>
        <taxon>Metazoa</taxon>
        <taxon>Ecdysozoa</taxon>
        <taxon>Arthropoda</taxon>
        <taxon>Crustacea</taxon>
        <taxon>Multicrustacea</taxon>
        <taxon>Cirripedia</taxon>
        <taxon>Thoracica</taxon>
        <taxon>Thoracicalcarea</taxon>
        <taxon>Balanomorpha</taxon>
        <taxon>Balanoidea</taxon>
        <taxon>Balanidae</taxon>
        <taxon>Amphibalaninae</taxon>
        <taxon>Amphibalanus</taxon>
    </lineage>
</organism>
<keyword evidence="3" id="KW-0378">Hydrolase</keyword>
<feature type="compositionally biased region" description="Basic and acidic residues" evidence="1">
    <location>
        <begin position="546"/>
        <end position="558"/>
    </location>
</feature>
<accession>A0A6A4VF79</accession>
<comment type="caution">
    <text evidence="3">The sequence shown here is derived from an EMBL/GenBank/DDBJ whole genome shotgun (WGS) entry which is preliminary data.</text>
</comment>
<evidence type="ECO:0000259" key="2">
    <source>
        <dbReference type="Pfam" id="PF05028"/>
    </source>
</evidence>
<feature type="region of interest" description="Disordered" evidence="1">
    <location>
        <begin position="28"/>
        <end position="60"/>
    </location>
</feature>
<feature type="compositionally biased region" description="Low complexity" evidence="1">
    <location>
        <begin position="562"/>
        <end position="576"/>
    </location>
</feature>
<gene>
    <name evidence="3" type="ORF">FJT64_010124</name>
</gene>
<dbReference type="PANTHER" id="PTHR12837">
    <property type="entry name" value="POLY ADP-RIBOSE GLYCOHYDROLASE"/>
    <property type="match status" value="1"/>
</dbReference>
<feature type="region of interest" description="Disordered" evidence="1">
    <location>
        <begin position="175"/>
        <end position="199"/>
    </location>
</feature>
<feature type="compositionally biased region" description="Pro residues" evidence="1">
    <location>
        <begin position="438"/>
        <end position="452"/>
    </location>
</feature>
<dbReference type="GO" id="GO:0006282">
    <property type="term" value="P:regulation of DNA repair"/>
    <property type="evidence" value="ECO:0007669"/>
    <property type="project" value="InterPro"/>
</dbReference>
<keyword evidence="4" id="KW-1185">Reference proteome</keyword>
<dbReference type="EMBL" id="VIIS01001854">
    <property type="protein sequence ID" value="KAF0291819.1"/>
    <property type="molecule type" value="Genomic_DNA"/>
</dbReference>
<dbReference type="GO" id="GO:0005737">
    <property type="term" value="C:cytoplasm"/>
    <property type="evidence" value="ECO:0007669"/>
    <property type="project" value="TreeGrafter"/>
</dbReference>
<dbReference type="GO" id="GO:0009225">
    <property type="term" value="P:nucleotide-sugar metabolic process"/>
    <property type="evidence" value="ECO:0007669"/>
    <property type="project" value="TreeGrafter"/>
</dbReference>
<dbReference type="InterPro" id="IPR046372">
    <property type="entry name" value="PARG_cat_C"/>
</dbReference>
<dbReference type="Proteomes" id="UP000440578">
    <property type="component" value="Unassembled WGS sequence"/>
</dbReference>